<organism evidence="1">
    <name type="scientific">marine sediment metagenome</name>
    <dbReference type="NCBI Taxonomy" id="412755"/>
    <lineage>
        <taxon>unclassified sequences</taxon>
        <taxon>metagenomes</taxon>
        <taxon>ecological metagenomes</taxon>
    </lineage>
</organism>
<sequence>MSQAARRLSEFVGREIGEFVEVKINPDYEVGYVLGEIPELHYIAERDGEVFHFDHKFKAASRPLLVVSFDGKQLMIAGGRYSVTDRGIVDR</sequence>
<protein>
    <submittedName>
        <fullName evidence="1">Uncharacterized protein</fullName>
    </submittedName>
</protein>
<dbReference type="AlphaFoldDB" id="A0A0F9RIW4"/>
<dbReference type="EMBL" id="LAZR01001153">
    <property type="protein sequence ID" value="KKN49742.1"/>
    <property type="molecule type" value="Genomic_DNA"/>
</dbReference>
<proteinExistence type="predicted"/>
<name>A0A0F9RIW4_9ZZZZ</name>
<reference evidence="1" key="1">
    <citation type="journal article" date="2015" name="Nature">
        <title>Complex archaea that bridge the gap between prokaryotes and eukaryotes.</title>
        <authorList>
            <person name="Spang A."/>
            <person name="Saw J.H."/>
            <person name="Jorgensen S.L."/>
            <person name="Zaremba-Niedzwiedzka K."/>
            <person name="Martijn J."/>
            <person name="Lind A.E."/>
            <person name="van Eijk R."/>
            <person name="Schleper C."/>
            <person name="Guy L."/>
            <person name="Ettema T.J."/>
        </authorList>
    </citation>
    <scope>NUCLEOTIDE SEQUENCE</scope>
</reference>
<evidence type="ECO:0000313" key="1">
    <source>
        <dbReference type="EMBL" id="KKN49742.1"/>
    </source>
</evidence>
<gene>
    <name evidence="1" type="ORF">LCGC14_0639920</name>
</gene>
<comment type="caution">
    <text evidence="1">The sequence shown here is derived from an EMBL/GenBank/DDBJ whole genome shotgun (WGS) entry which is preliminary data.</text>
</comment>
<accession>A0A0F9RIW4</accession>